<evidence type="ECO:0000259" key="6">
    <source>
        <dbReference type="Pfam" id="PF02782"/>
    </source>
</evidence>
<dbReference type="EMBL" id="FMTT01000003">
    <property type="protein sequence ID" value="SCW34298.1"/>
    <property type="molecule type" value="Genomic_DNA"/>
</dbReference>
<gene>
    <name evidence="7" type="ORF">SAMN04487970_1003178</name>
</gene>
<organism evidence="7 8">
    <name type="scientific">Paenibacillus tianmuensis</name>
    <dbReference type="NCBI Taxonomy" id="624147"/>
    <lineage>
        <taxon>Bacteria</taxon>
        <taxon>Bacillati</taxon>
        <taxon>Bacillota</taxon>
        <taxon>Bacilli</taxon>
        <taxon>Bacillales</taxon>
        <taxon>Paenibacillaceae</taxon>
        <taxon>Paenibacillus</taxon>
    </lineage>
</organism>
<dbReference type="InterPro" id="IPR018483">
    <property type="entry name" value="Carb_kinase_FGGY_CS"/>
</dbReference>
<sequence>MNIISIDLGTTNIKVSVYDKHLNPLTTLSETVHYNRSGDFVEFDPEQYFTCIQEMICKTAAIGKTSNNEDVIQIVLTGQAESLILLDENKTPVHPAISWLDMRSRKECEELSSVFDSELCYRITGQPELIPTWPITKMLWMNRNKPDIFNQTAHYLLLKDYIIYRLCGRIAGDYSIYSFSHYFNITEKCYWEDILNYCGVKTEQLPEVLPSCSIAGTLLLEWIDSEIGLTYDTKINVGTLDHFAGMIGTGNIKEGIISESAGTVLSIATLVNAPLFSEGRIPLNCGPFPDTYVLLPVCESGGFSLEWYKNQFLEDVSFTDINETLMRRTHRIPPVFLPYLTGVNAPDFNENASGVFFGIHASHDKYDFALAIMQGVACLLKKNLDYMRDSGVKINKIISTGGGAKSPLWTQLKSDITKQVIELPENEEAPCYGAAMIGAVSEGFFPTFKDAVDHCVVMKKRYEPAERMEYDKTYAVFTALYRSLKDVYELNANERMRDF</sequence>
<dbReference type="GO" id="GO:0005975">
    <property type="term" value="P:carbohydrate metabolic process"/>
    <property type="evidence" value="ECO:0007669"/>
    <property type="project" value="InterPro"/>
</dbReference>
<evidence type="ECO:0000313" key="8">
    <source>
        <dbReference type="Proteomes" id="UP000198601"/>
    </source>
</evidence>
<proteinExistence type="inferred from homology"/>
<feature type="domain" description="Carbohydrate kinase FGGY N-terminal" evidence="5">
    <location>
        <begin position="3"/>
        <end position="248"/>
    </location>
</feature>
<dbReference type="Gene3D" id="3.30.420.40">
    <property type="match status" value="2"/>
</dbReference>
<evidence type="ECO:0000313" key="7">
    <source>
        <dbReference type="EMBL" id="SCW34298.1"/>
    </source>
</evidence>
<evidence type="ECO:0000259" key="5">
    <source>
        <dbReference type="Pfam" id="PF00370"/>
    </source>
</evidence>
<reference evidence="8" key="1">
    <citation type="submission" date="2016-10" db="EMBL/GenBank/DDBJ databases">
        <authorList>
            <person name="Varghese N."/>
            <person name="Submissions S."/>
        </authorList>
    </citation>
    <scope>NUCLEOTIDE SEQUENCE [LARGE SCALE GENOMIC DNA]</scope>
    <source>
        <strain evidence="8">CGMCC 1.8946</strain>
    </source>
</reference>
<dbReference type="Pfam" id="PF00370">
    <property type="entry name" value="FGGY_N"/>
    <property type="match status" value="1"/>
</dbReference>
<dbReference type="AlphaFoldDB" id="A0A1G4PQB9"/>
<feature type="domain" description="Carbohydrate kinase FGGY C-terminal" evidence="6">
    <location>
        <begin position="333"/>
        <end position="441"/>
    </location>
</feature>
<evidence type="ECO:0000256" key="4">
    <source>
        <dbReference type="RuleBase" id="RU003733"/>
    </source>
</evidence>
<evidence type="ECO:0000256" key="2">
    <source>
        <dbReference type="ARBA" id="ARBA00022679"/>
    </source>
</evidence>
<protein>
    <submittedName>
        <fullName evidence="7">Xylulokinase</fullName>
    </submittedName>
</protein>
<evidence type="ECO:0000256" key="1">
    <source>
        <dbReference type="ARBA" id="ARBA00009156"/>
    </source>
</evidence>
<dbReference type="Proteomes" id="UP000198601">
    <property type="component" value="Unassembled WGS sequence"/>
</dbReference>
<accession>A0A1G4PQB9</accession>
<dbReference type="SUPFAM" id="SSF53067">
    <property type="entry name" value="Actin-like ATPase domain"/>
    <property type="match status" value="2"/>
</dbReference>
<keyword evidence="8" id="KW-1185">Reference proteome</keyword>
<dbReference type="RefSeq" id="WP_090666946.1">
    <property type="nucleotide sequence ID" value="NZ_FMTT01000003.1"/>
</dbReference>
<dbReference type="PROSITE" id="PS00445">
    <property type="entry name" value="FGGY_KINASES_2"/>
    <property type="match status" value="1"/>
</dbReference>
<dbReference type="PANTHER" id="PTHR43095">
    <property type="entry name" value="SUGAR KINASE"/>
    <property type="match status" value="1"/>
</dbReference>
<keyword evidence="3 4" id="KW-0418">Kinase</keyword>
<dbReference type="InterPro" id="IPR018485">
    <property type="entry name" value="FGGY_C"/>
</dbReference>
<dbReference type="Pfam" id="PF02782">
    <property type="entry name" value="FGGY_C"/>
    <property type="match status" value="1"/>
</dbReference>
<name>A0A1G4PQB9_9BACL</name>
<dbReference type="STRING" id="624147.SAMN04487970_1003178"/>
<dbReference type="OrthoDB" id="9805576at2"/>
<dbReference type="InterPro" id="IPR000577">
    <property type="entry name" value="Carb_kinase_FGGY"/>
</dbReference>
<dbReference type="InterPro" id="IPR043129">
    <property type="entry name" value="ATPase_NBD"/>
</dbReference>
<dbReference type="PIRSF" id="PIRSF000538">
    <property type="entry name" value="GlpK"/>
    <property type="match status" value="1"/>
</dbReference>
<evidence type="ECO:0000256" key="3">
    <source>
        <dbReference type="ARBA" id="ARBA00022777"/>
    </source>
</evidence>
<dbReference type="GO" id="GO:0016301">
    <property type="term" value="F:kinase activity"/>
    <property type="evidence" value="ECO:0007669"/>
    <property type="project" value="UniProtKB-KW"/>
</dbReference>
<dbReference type="InterPro" id="IPR018484">
    <property type="entry name" value="FGGY_N"/>
</dbReference>
<dbReference type="InterPro" id="IPR050406">
    <property type="entry name" value="FGGY_Carb_Kinase"/>
</dbReference>
<dbReference type="GO" id="GO:0016773">
    <property type="term" value="F:phosphotransferase activity, alcohol group as acceptor"/>
    <property type="evidence" value="ECO:0007669"/>
    <property type="project" value="InterPro"/>
</dbReference>
<comment type="similarity">
    <text evidence="1 4">Belongs to the FGGY kinase family.</text>
</comment>
<dbReference type="PANTHER" id="PTHR43095:SF2">
    <property type="entry name" value="GLUCONOKINASE"/>
    <property type="match status" value="1"/>
</dbReference>
<dbReference type="CDD" id="cd07773">
    <property type="entry name" value="ASKHA_NBD_FGGY_FK"/>
    <property type="match status" value="1"/>
</dbReference>
<keyword evidence="2 4" id="KW-0808">Transferase</keyword>